<dbReference type="InterPro" id="IPR042371">
    <property type="entry name" value="Z_dom"/>
</dbReference>
<organism evidence="3 4">
    <name type="scientific">Clostridium simiarum</name>
    <dbReference type="NCBI Taxonomy" id="2841506"/>
    <lineage>
        <taxon>Bacteria</taxon>
        <taxon>Bacillati</taxon>
        <taxon>Bacillota</taxon>
        <taxon>Clostridia</taxon>
        <taxon>Eubacteriales</taxon>
        <taxon>Clostridiaceae</taxon>
        <taxon>Clostridium</taxon>
    </lineage>
</organism>
<sequence>MDIKDQVLEVLKNSGEPLKAGEIAEKSGLDKKDVDKAIKDLKKEEKINSPKRCFYAVAE</sequence>
<dbReference type="SUPFAM" id="SSF46785">
    <property type="entry name" value="Winged helix' DNA-binding domain"/>
    <property type="match status" value="1"/>
</dbReference>
<name>A0ABS6F2N6_9CLOT</name>
<dbReference type="RefSeq" id="WP_032120888.1">
    <property type="nucleotide sequence ID" value="NZ_JAHLQL010000005.1"/>
</dbReference>
<feature type="domain" description="Z-binding" evidence="2">
    <location>
        <begin position="2"/>
        <end position="48"/>
    </location>
</feature>
<evidence type="ECO:0000256" key="1">
    <source>
        <dbReference type="ARBA" id="ARBA00022884"/>
    </source>
</evidence>
<gene>
    <name evidence="3" type="ORF">KQI89_13435</name>
</gene>
<keyword evidence="4" id="KW-1185">Reference proteome</keyword>
<reference evidence="3 4" key="1">
    <citation type="submission" date="2021-06" db="EMBL/GenBank/DDBJ databases">
        <authorList>
            <person name="Sun Q."/>
            <person name="Li D."/>
        </authorList>
    </citation>
    <scope>NUCLEOTIDE SEQUENCE [LARGE SCALE GENOMIC DNA]</scope>
    <source>
        <strain evidence="3 4">MSJ-4</strain>
    </source>
</reference>
<dbReference type="InterPro" id="IPR036390">
    <property type="entry name" value="WH_DNA-bd_sf"/>
</dbReference>
<dbReference type="Gene3D" id="1.10.10.10">
    <property type="entry name" value="Winged helix-like DNA-binding domain superfamily/Winged helix DNA-binding domain"/>
    <property type="match status" value="1"/>
</dbReference>
<evidence type="ECO:0000313" key="4">
    <source>
        <dbReference type="Proteomes" id="UP000736583"/>
    </source>
</evidence>
<dbReference type="InterPro" id="IPR036388">
    <property type="entry name" value="WH-like_DNA-bd_sf"/>
</dbReference>
<comment type="caution">
    <text evidence="3">The sequence shown here is derived from an EMBL/GenBank/DDBJ whole genome shotgun (WGS) entry which is preliminary data.</text>
</comment>
<keyword evidence="1" id="KW-0694">RNA-binding</keyword>
<accession>A0ABS6F2N6</accession>
<evidence type="ECO:0000259" key="2">
    <source>
        <dbReference type="Pfam" id="PF02295"/>
    </source>
</evidence>
<proteinExistence type="predicted"/>
<dbReference type="Pfam" id="PF02295">
    <property type="entry name" value="z-alpha"/>
    <property type="match status" value="1"/>
</dbReference>
<protein>
    <submittedName>
        <fullName evidence="3">HTH domain-containing protein</fullName>
    </submittedName>
</protein>
<dbReference type="EMBL" id="JAHLQL010000005">
    <property type="protein sequence ID" value="MBU5592753.1"/>
    <property type="molecule type" value="Genomic_DNA"/>
</dbReference>
<evidence type="ECO:0000313" key="3">
    <source>
        <dbReference type="EMBL" id="MBU5592753.1"/>
    </source>
</evidence>
<dbReference type="Proteomes" id="UP000736583">
    <property type="component" value="Unassembled WGS sequence"/>
</dbReference>